<dbReference type="Pfam" id="PF01555">
    <property type="entry name" value="N6_N4_Mtase"/>
    <property type="match status" value="1"/>
</dbReference>
<evidence type="ECO:0000313" key="12">
    <source>
        <dbReference type="Proteomes" id="UP000721844"/>
    </source>
</evidence>
<comment type="similarity">
    <text evidence="1">Belongs to the N(4)/N(6)-methyltransferase family. N(4) subfamily.</text>
</comment>
<dbReference type="EMBL" id="JAESVA010000002">
    <property type="protein sequence ID" value="MCB8880095.1"/>
    <property type="molecule type" value="Genomic_DNA"/>
</dbReference>
<evidence type="ECO:0000256" key="7">
    <source>
        <dbReference type="ARBA" id="ARBA00047942"/>
    </source>
</evidence>
<dbReference type="InterPro" id="IPR002941">
    <property type="entry name" value="DNA_methylase_N4/N6"/>
</dbReference>
<dbReference type="SUPFAM" id="SSF53335">
    <property type="entry name" value="S-adenosyl-L-methionine-dependent methyltransferases"/>
    <property type="match status" value="1"/>
</dbReference>
<gene>
    <name evidence="11" type="ORF">ACELLULO517_07600</name>
</gene>
<proteinExistence type="inferred from homology"/>
<keyword evidence="5" id="KW-0680">Restriction system</keyword>
<dbReference type="GO" id="GO:0015667">
    <property type="term" value="F:site-specific DNA-methyltransferase (cytosine-N4-specific) activity"/>
    <property type="evidence" value="ECO:0007669"/>
    <property type="project" value="UniProtKB-EC"/>
</dbReference>
<evidence type="ECO:0000313" key="11">
    <source>
        <dbReference type="EMBL" id="MCB8880095.1"/>
    </source>
</evidence>
<keyword evidence="12" id="KW-1185">Reference proteome</keyword>
<evidence type="ECO:0000256" key="8">
    <source>
        <dbReference type="ARBA" id="ARBA00049120"/>
    </source>
</evidence>
<evidence type="ECO:0000256" key="9">
    <source>
        <dbReference type="RuleBase" id="RU362026"/>
    </source>
</evidence>
<evidence type="ECO:0000256" key="2">
    <source>
        <dbReference type="ARBA" id="ARBA00022603"/>
    </source>
</evidence>
<dbReference type="GO" id="GO:0008170">
    <property type="term" value="F:N-methyltransferase activity"/>
    <property type="evidence" value="ECO:0007669"/>
    <property type="project" value="InterPro"/>
</dbReference>
<keyword evidence="6" id="KW-0238">DNA-binding</keyword>
<evidence type="ECO:0000256" key="4">
    <source>
        <dbReference type="ARBA" id="ARBA00022691"/>
    </source>
</evidence>
<feature type="domain" description="DNA methylase N-4/N-6" evidence="10">
    <location>
        <begin position="8"/>
        <end position="279"/>
    </location>
</feature>
<evidence type="ECO:0000256" key="3">
    <source>
        <dbReference type="ARBA" id="ARBA00022679"/>
    </source>
</evidence>
<dbReference type="AlphaFoldDB" id="A0A964E2X3"/>
<dbReference type="Gene3D" id="3.40.50.150">
    <property type="entry name" value="Vaccinia Virus protein VP39"/>
    <property type="match status" value="1"/>
</dbReference>
<dbReference type="GO" id="GO:0032259">
    <property type="term" value="P:methylation"/>
    <property type="evidence" value="ECO:0007669"/>
    <property type="project" value="UniProtKB-KW"/>
</dbReference>
<dbReference type="InterPro" id="IPR017985">
    <property type="entry name" value="MeTrfase_CN4_CS"/>
</dbReference>
<keyword evidence="3" id="KW-0808">Transferase</keyword>
<dbReference type="RefSeq" id="WP_227306929.1">
    <property type="nucleotide sequence ID" value="NZ_JAESVA010000002.1"/>
</dbReference>
<organism evidence="11 12">
    <name type="scientific">Acidisoma cellulosilyticum</name>
    <dbReference type="NCBI Taxonomy" id="2802395"/>
    <lineage>
        <taxon>Bacteria</taxon>
        <taxon>Pseudomonadati</taxon>
        <taxon>Pseudomonadota</taxon>
        <taxon>Alphaproteobacteria</taxon>
        <taxon>Acetobacterales</taxon>
        <taxon>Acidocellaceae</taxon>
        <taxon>Acidisoma</taxon>
    </lineage>
</organism>
<evidence type="ECO:0000256" key="1">
    <source>
        <dbReference type="ARBA" id="ARBA00010203"/>
    </source>
</evidence>
<evidence type="ECO:0000256" key="6">
    <source>
        <dbReference type="ARBA" id="ARBA00023125"/>
    </source>
</evidence>
<dbReference type="GO" id="GO:0003677">
    <property type="term" value="F:DNA binding"/>
    <property type="evidence" value="ECO:0007669"/>
    <property type="project" value="UniProtKB-KW"/>
</dbReference>
<dbReference type="GO" id="GO:0009007">
    <property type="term" value="F:site-specific DNA-methyltransferase (adenine-specific) activity"/>
    <property type="evidence" value="ECO:0007669"/>
    <property type="project" value="UniProtKB-EC"/>
</dbReference>
<dbReference type="PROSITE" id="PS00093">
    <property type="entry name" value="N4_MTASE"/>
    <property type="match status" value="1"/>
</dbReference>
<comment type="catalytic activity">
    <reaction evidence="7">
        <text>a 2'-deoxyadenosine in DNA + S-adenosyl-L-methionine = an N(6)-methyl-2'-deoxyadenosine in DNA + S-adenosyl-L-homocysteine + H(+)</text>
        <dbReference type="Rhea" id="RHEA:15197"/>
        <dbReference type="Rhea" id="RHEA-COMP:12418"/>
        <dbReference type="Rhea" id="RHEA-COMP:12419"/>
        <dbReference type="ChEBI" id="CHEBI:15378"/>
        <dbReference type="ChEBI" id="CHEBI:57856"/>
        <dbReference type="ChEBI" id="CHEBI:59789"/>
        <dbReference type="ChEBI" id="CHEBI:90615"/>
        <dbReference type="ChEBI" id="CHEBI:90616"/>
        <dbReference type="EC" id="2.1.1.72"/>
    </reaction>
</comment>
<dbReference type="EC" id="2.1.1.-" evidence="9"/>
<keyword evidence="2" id="KW-0489">Methyltransferase</keyword>
<dbReference type="GO" id="GO:0009307">
    <property type="term" value="P:DNA restriction-modification system"/>
    <property type="evidence" value="ECO:0007669"/>
    <property type="project" value="UniProtKB-KW"/>
</dbReference>
<comment type="catalytic activity">
    <reaction evidence="8">
        <text>a 2'-deoxycytidine in DNA + S-adenosyl-L-methionine = an N(4)-methyl-2'-deoxycytidine in DNA + S-adenosyl-L-homocysteine + H(+)</text>
        <dbReference type="Rhea" id="RHEA:16857"/>
        <dbReference type="Rhea" id="RHEA-COMP:11369"/>
        <dbReference type="Rhea" id="RHEA-COMP:13674"/>
        <dbReference type="ChEBI" id="CHEBI:15378"/>
        <dbReference type="ChEBI" id="CHEBI:57856"/>
        <dbReference type="ChEBI" id="CHEBI:59789"/>
        <dbReference type="ChEBI" id="CHEBI:85452"/>
        <dbReference type="ChEBI" id="CHEBI:137933"/>
        <dbReference type="EC" id="2.1.1.113"/>
    </reaction>
</comment>
<dbReference type="InterPro" id="IPR001091">
    <property type="entry name" value="RM_Methyltransferase"/>
</dbReference>
<dbReference type="Proteomes" id="UP000721844">
    <property type="component" value="Unassembled WGS sequence"/>
</dbReference>
<evidence type="ECO:0000256" key="5">
    <source>
        <dbReference type="ARBA" id="ARBA00022747"/>
    </source>
</evidence>
<comment type="caution">
    <text evidence="11">The sequence shown here is derived from an EMBL/GenBank/DDBJ whole genome shotgun (WGS) entry which is preliminary data.</text>
</comment>
<sequence length="294" mass="31888">MALPSASVHCCVTSPPYYGLRDYGMDGQIGLEVTPEAYVAEMVAVFREVRRVLRDDGTLWLNIGDSYAGTPGGYQGKSGQRASRTFTARIDKAKGGEGLKPKDLIGIPWMLAFALRADGWYLRSDIIWHKPNPMPESVSDRPTNAHEHVFLLSKSAQYFYDADAIKEVGAVPAGTRAAKGSNVRSELKDVNSRPPEYWEYNGFRNARSVWTIATQPYGGAHFATMAPDLAERCIKAGSKPADVVLDPFGGAGTTGMVADRLGRSAILIELNPAYAAIATDRIHDDAGMFAQVSA</sequence>
<accession>A0A964E2X3</accession>
<name>A0A964E2X3_9PROT</name>
<dbReference type="InterPro" id="IPR029063">
    <property type="entry name" value="SAM-dependent_MTases_sf"/>
</dbReference>
<dbReference type="PRINTS" id="PR00508">
    <property type="entry name" value="S21N4MTFRASE"/>
</dbReference>
<evidence type="ECO:0000259" key="10">
    <source>
        <dbReference type="Pfam" id="PF01555"/>
    </source>
</evidence>
<protein>
    <recommendedName>
        <fullName evidence="9">Methyltransferase</fullName>
        <ecNumber evidence="9">2.1.1.-</ecNumber>
    </recommendedName>
</protein>
<keyword evidence="4" id="KW-0949">S-adenosyl-L-methionine</keyword>
<reference evidence="11 12" key="1">
    <citation type="journal article" date="2021" name="Microorganisms">
        <title>Acidisoma silvae sp. nov. and Acidisomacellulosilytica sp. nov., Two Acidophilic Bacteria Isolated from Decaying Wood, Hydrolyzing Cellulose and Producing Poly-3-hydroxybutyrate.</title>
        <authorList>
            <person name="Mieszkin S."/>
            <person name="Pouder E."/>
            <person name="Uroz S."/>
            <person name="Simon-Colin C."/>
            <person name="Alain K."/>
        </authorList>
    </citation>
    <scope>NUCLEOTIDE SEQUENCE [LARGE SCALE GENOMIC DNA]</scope>
    <source>
        <strain evidence="11 12">HW T5.17</strain>
    </source>
</reference>